<comment type="function">
    <text evidence="1">Involved in the TonB-dependent energy-dependent transport of various receptor-bound substrates.</text>
</comment>
<dbReference type="Gene3D" id="3.30.420.270">
    <property type="match status" value="1"/>
</dbReference>
<keyword evidence="7" id="KW-0997">Cell inner membrane</keyword>
<comment type="subunit">
    <text evidence="4">The accessory proteins ExbB and ExbD seem to form a complex with TonB.</text>
</comment>
<keyword evidence="15" id="KW-1185">Reference proteome</keyword>
<organism evidence="14 15">
    <name type="scientific">Limnohabitans radicicola</name>
    <dbReference type="NCBI Taxonomy" id="2771427"/>
    <lineage>
        <taxon>Bacteria</taxon>
        <taxon>Pseudomonadati</taxon>
        <taxon>Pseudomonadota</taxon>
        <taxon>Betaproteobacteria</taxon>
        <taxon>Burkholderiales</taxon>
        <taxon>Comamonadaceae</taxon>
        <taxon>Limnohabitans</taxon>
    </lineage>
</organism>
<evidence type="ECO:0000313" key="14">
    <source>
        <dbReference type="EMBL" id="MBD8052044.1"/>
    </source>
</evidence>
<name>A0A927FID3_9BURK</name>
<dbReference type="AlphaFoldDB" id="A0A927FID3"/>
<keyword evidence="9 12" id="KW-0653">Protein transport</keyword>
<evidence type="ECO:0000256" key="12">
    <source>
        <dbReference type="RuleBase" id="RU003879"/>
    </source>
</evidence>
<dbReference type="Pfam" id="PF02472">
    <property type="entry name" value="ExbD"/>
    <property type="match status" value="1"/>
</dbReference>
<keyword evidence="6" id="KW-1003">Cell membrane</keyword>
<evidence type="ECO:0000256" key="6">
    <source>
        <dbReference type="ARBA" id="ARBA00022475"/>
    </source>
</evidence>
<comment type="caution">
    <text evidence="14">The sequence shown here is derived from an EMBL/GenBank/DDBJ whole genome shotgun (WGS) entry which is preliminary data.</text>
</comment>
<dbReference type="RefSeq" id="WP_191820534.1">
    <property type="nucleotide sequence ID" value="NZ_JACYFT010000014.1"/>
</dbReference>
<gene>
    <name evidence="14" type="ORF">IC609_16015</name>
</gene>
<evidence type="ECO:0000256" key="5">
    <source>
        <dbReference type="ARBA" id="ARBA00022448"/>
    </source>
</evidence>
<keyword evidence="10 13" id="KW-1133">Transmembrane helix</keyword>
<dbReference type="PANTHER" id="PTHR30558">
    <property type="entry name" value="EXBD MEMBRANE COMPONENT OF PMF-DRIVEN MACROMOLECULE IMPORT SYSTEM"/>
    <property type="match status" value="1"/>
</dbReference>
<keyword evidence="5 12" id="KW-0813">Transport</keyword>
<evidence type="ECO:0000256" key="9">
    <source>
        <dbReference type="ARBA" id="ARBA00022927"/>
    </source>
</evidence>
<evidence type="ECO:0000256" key="10">
    <source>
        <dbReference type="ARBA" id="ARBA00022989"/>
    </source>
</evidence>
<proteinExistence type="inferred from homology"/>
<protein>
    <submittedName>
        <fullName evidence="14">Biopolymer transporter ExbD</fullName>
    </submittedName>
</protein>
<evidence type="ECO:0000256" key="2">
    <source>
        <dbReference type="ARBA" id="ARBA00004249"/>
    </source>
</evidence>
<comment type="subcellular location">
    <subcellularLocation>
        <location evidence="2">Cell inner membrane</location>
        <topology evidence="2">Single-pass type II membrane protein</topology>
    </subcellularLocation>
    <subcellularLocation>
        <location evidence="12">Cell membrane</location>
        <topology evidence="12">Single-pass type II membrane protein</topology>
    </subcellularLocation>
</comment>
<dbReference type="EMBL" id="JACYFT010000014">
    <property type="protein sequence ID" value="MBD8052044.1"/>
    <property type="molecule type" value="Genomic_DNA"/>
</dbReference>
<evidence type="ECO:0000313" key="15">
    <source>
        <dbReference type="Proteomes" id="UP000647424"/>
    </source>
</evidence>
<evidence type="ECO:0000256" key="4">
    <source>
        <dbReference type="ARBA" id="ARBA00011471"/>
    </source>
</evidence>
<dbReference type="GO" id="GO:0022857">
    <property type="term" value="F:transmembrane transporter activity"/>
    <property type="evidence" value="ECO:0007669"/>
    <property type="project" value="InterPro"/>
</dbReference>
<dbReference type="Proteomes" id="UP000647424">
    <property type="component" value="Unassembled WGS sequence"/>
</dbReference>
<dbReference type="GO" id="GO:0005886">
    <property type="term" value="C:plasma membrane"/>
    <property type="evidence" value="ECO:0007669"/>
    <property type="project" value="UniProtKB-SubCell"/>
</dbReference>
<dbReference type="InterPro" id="IPR003400">
    <property type="entry name" value="ExbD"/>
</dbReference>
<evidence type="ECO:0000256" key="7">
    <source>
        <dbReference type="ARBA" id="ARBA00022519"/>
    </source>
</evidence>
<dbReference type="PANTHER" id="PTHR30558:SF12">
    <property type="entry name" value="BIOPOLYMER TRANSPORT PROTEIN EXBD"/>
    <property type="match status" value="1"/>
</dbReference>
<evidence type="ECO:0000256" key="3">
    <source>
        <dbReference type="ARBA" id="ARBA00005811"/>
    </source>
</evidence>
<dbReference type="GO" id="GO:0015031">
    <property type="term" value="P:protein transport"/>
    <property type="evidence" value="ECO:0007669"/>
    <property type="project" value="UniProtKB-KW"/>
</dbReference>
<evidence type="ECO:0000256" key="11">
    <source>
        <dbReference type="ARBA" id="ARBA00023136"/>
    </source>
</evidence>
<sequence>MGMNVGTGSSNEPEVMVDMNTTPLIDVMLVLLIMLIITIPAQLHSVNLDMPLPSNAPKKADPVVIKVDVDAQSVVNWNGKPVGSRAELELKVKEAAGMNPQPEIHIRSHAKAKYEAVAGVMASAQSNGLTKLGIVGSEQFIN</sequence>
<keyword evidence="11 13" id="KW-0472">Membrane</keyword>
<keyword evidence="8 12" id="KW-0812">Transmembrane</keyword>
<feature type="transmembrane region" description="Helical" evidence="13">
    <location>
        <begin position="24"/>
        <end position="43"/>
    </location>
</feature>
<reference evidence="14" key="1">
    <citation type="submission" date="2020-09" db="EMBL/GenBank/DDBJ databases">
        <title>Genome seq and assembly of Limnohabitants sp.</title>
        <authorList>
            <person name="Chhetri G."/>
        </authorList>
    </citation>
    <scope>NUCLEOTIDE SEQUENCE</scope>
    <source>
        <strain evidence="14">JUR4</strain>
    </source>
</reference>
<evidence type="ECO:0000256" key="8">
    <source>
        <dbReference type="ARBA" id="ARBA00022692"/>
    </source>
</evidence>
<accession>A0A927FID3</accession>
<evidence type="ECO:0000256" key="13">
    <source>
        <dbReference type="SAM" id="Phobius"/>
    </source>
</evidence>
<evidence type="ECO:0000256" key="1">
    <source>
        <dbReference type="ARBA" id="ARBA00003540"/>
    </source>
</evidence>
<comment type="similarity">
    <text evidence="3 12">Belongs to the ExbD/TolR family.</text>
</comment>